<dbReference type="CDD" id="cd06267">
    <property type="entry name" value="PBP1_LacI_sugar_binding-like"/>
    <property type="match status" value="1"/>
</dbReference>
<evidence type="ECO:0000313" key="4">
    <source>
        <dbReference type="EMBL" id="BDI28359.1"/>
    </source>
</evidence>
<dbReference type="OrthoDB" id="9799482at2"/>
<dbReference type="PANTHER" id="PTHR30146:SF109">
    <property type="entry name" value="HTH-TYPE TRANSCRIPTIONAL REGULATOR GALS"/>
    <property type="match status" value="1"/>
</dbReference>
<dbReference type="InterPro" id="IPR000524">
    <property type="entry name" value="Tscrpt_reg_HTH_GntR"/>
</dbReference>
<dbReference type="Gene3D" id="3.40.50.2300">
    <property type="match status" value="2"/>
</dbReference>
<evidence type="ECO:0000256" key="2">
    <source>
        <dbReference type="ARBA" id="ARBA00023125"/>
    </source>
</evidence>
<keyword evidence="2" id="KW-0238">DNA-binding</keyword>
<dbReference type="PROSITE" id="PS50949">
    <property type="entry name" value="HTH_GNTR"/>
    <property type="match status" value="1"/>
</dbReference>
<dbReference type="Proteomes" id="UP000287394">
    <property type="component" value="Chromosome"/>
</dbReference>
<reference evidence="4 5" key="1">
    <citation type="journal article" date="2019" name="Int. J. Syst. Evol. Microbiol.">
        <title>Capsulimonas corticalis gen. nov., sp. nov., an aerobic capsulated bacterium, of a novel bacterial order, Capsulimonadales ord. nov., of the class Armatimonadia of the phylum Armatimonadetes.</title>
        <authorList>
            <person name="Li J."/>
            <person name="Kudo C."/>
            <person name="Tonouchi A."/>
        </authorList>
    </citation>
    <scope>NUCLEOTIDE SEQUENCE [LARGE SCALE GENOMIC DNA]</scope>
    <source>
        <strain evidence="4 5">AX-7</strain>
    </source>
</reference>
<keyword evidence="3" id="KW-0804">Transcription</keyword>
<keyword evidence="5" id="KW-1185">Reference proteome</keyword>
<dbReference type="SMART" id="SM00345">
    <property type="entry name" value="HTH_GNTR"/>
    <property type="match status" value="1"/>
</dbReference>
<evidence type="ECO:0000256" key="1">
    <source>
        <dbReference type="ARBA" id="ARBA00023015"/>
    </source>
</evidence>
<dbReference type="InterPro" id="IPR036388">
    <property type="entry name" value="WH-like_DNA-bd_sf"/>
</dbReference>
<dbReference type="InterPro" id="IPR046335">
    <property type="entry name" value="LacI/GalR-like_sensor"/>
</dbReference>
<dbReference type="CDD" id="cd07377">
    <property type="entry name" value="WHTH_GntR"/>
    <property type="match status" value="1"/>
</dbReference>
<keyword evidence="1" id="KW-0805">Transcription regulation</keyword>
<dbReference type="PANTHER" id="PTHR30146">
    <property type="entry name" value="LACI-RELATED TRANSCRIPTIONAL REPRESSOR"/>
    <property type="match status" value="1"/>
</dbReference>
<dbReference type="KEGG" id="ccot:CCAX7_004100"/>
<dbReference type="Pfam" id="PF00392">
    <property type="entry name" value="GntR"/>
    <property type="match status" value="1"/>
</dbReference>
<accession>A0A402D2Z6</accession>
<sequence length="391" mass="43778">MRVMTLPESQSPISPAKHPKNTVASMLRDHIQSGEYKPGDWLPTERSLAEDLSVDRRVVRMAIDQLVRDGLVIRRPHCRPIVGPAEDLPAAAPPRKVEMYAPASNLIALLMWHGGHFENGVTSQQRIFWGMSQALANAGYHAVFMDVGEIDVEKENAVREAEQLRSLLKRGFAGAVFYPYAYRSNRELAEEVQRVMPIVTIDRRIEGVETDCVSVNNHQAMYDTIQHLIRQGHRRIAYVTKNEQIRAVQDRIQGYMDAIREAELDEIVLSIPSRDREQVWTSVDMMFHLPKDERPTAASAFNDYAAVDLVKRLKNMGLSVPGDVAVTGFDDIVPILPTGVGLTTMAQPYEEIGRTAVEVLLQRLKSRAAPARSVELPARLMARESSLGPPS</sequence>
<dbReference type="InterPro" id="IPR036390">
    <property type="entry name" value="WH_DNA-bd_sf"/>
</dbReference>
<dbReference type="GO" id="GO:0003700">
    <property type="term" value="F:DNA-binding transcription factor activity"/>
    <property type="evidence" value="ECO:0007669"/>
    <property type="project" value="InterPro"/>
</dbReference>
<protein>
    <submittedName>
        <fullName evidence="4">Uncharacterized protein</fullName>
    </submittedName>
</protein>
<dbReference type="SUPFAM" id="SSF46785">
    <property type="entry name" value="Winged helix' DNA-binding domain"/>
    <property type="match status" value="1"/>
</dbReference>
<dbReference type="AlphaFoldDB" id="A0A402D2Z6"/>
<dbReference type="GO" id="GO:0000976">
    <property type="term" value="F:transcription cis-regulatory region binding"/>
    <property type="evidence" value="ECO:0007669"/>
    <property type="project" value="TreeGrafter"/>
</dbReference>
<dbReference type="SUPFAM" id="SSF53822">
    <property type="entry name" value="Periplasmic binding protein-like I"/>
    <property type="match status" value="1"/>
</dbReference>
<evidence type="ECO:0000313" key="5">
    <source>
        <dbReference type="Proteomes" id="UP000287394"/>
    </source>
</evidence>
<dbReference type="Gene3D" id="1.10.10.10">
    <property type="entry name" value="Winged helix-like DNA-binding domain superfamily/Winged helix DNA-binding domain"/>
    <property type="match status" value="1"/>
</dbReference>
<proteinExistence type="predicted"/>
<organism evidence="4 5">
    <name type="scientific">Capsulimonas corticalis</name>
    <dbReference type="NCBI Taxonomy" id="2219043"/>
    <lineage>
        <taxon>Bacteria</taxon>
        <taxon>Bacillati</taxon>
        <taxon>Armatimonadota</taxon>
        <taxon>Armatimonadia</taxon>
        <taxon>Capsulimonadales</taxon>
        <taxon>Capsulimonadaceae</taxon>
        <taxon>Capsulimonas</taxon>
    </lineage>
</organism>
<dbReference type="InterPro" id="IPR028082">
    <property type="entry name" value="Peripla_BP_I"/>
</dbReference>
<dbReference type="PRINTS" id="PR00035">
    <property type="entry name" value="HTHGNTR"/>
</dbReference>
<evidence type="ECO:0000256" key="3">
    <source>
        <dbReference type="ARBA" id="ARBA00023163"/>
    </source>
</evidence>
<gene>
    <name evidence="4" type="ORF">CCAX7_004100</name>
</gene>
<name>A0A402D2Z6_9BACT</name>
<dbReference type="Pfam" id="PF13377">
    <property type="entry name" value="Peripla_BP_3"/>
    <property type="match status" value="1"/>
</dbReference>
<dbReference type="EMBL" id="AP025739">
    <property type="protein sequence ID" value="BDI28359.1"/>
    <property type="molecule type" value="Genomic_DNA"/>
</dbReference>